<dbReference type="SUPFAM" id="SSF52047">
    <property type="entry name" value="RNI-like"/>
    <property type="match status" value="1"/>
</dbReference>
<gene>
    <name evidence="1" type="ORF">EIP91_007330</name>
</gene>
<protein>
    <recommendedName>
        <fullName evidence="3">F-box domain-containing protein</fullName>
    </recommendedName>
</protein>
<evidence type="ECO:0000313" key="2">
    <source>
        <dbReference type="Proteomes" id="UP000292702"/>
    </source>
</evidence>
<reference evidence="1 2" key="1">
    <citation type="submission" date="2018-11" db="EMBL/GenBank/DDBJ databases">
        <title>Genome assembly of Steccherinum ochraceum LE-BIN_3174, the white-rot fungus of the Steccherinaceae family (The Residual Polyporoid clade, Polyporales, Basidiomycota).</title>
        <authorList>
            <person name="Fedorova T.V."/>
            <person name="Glazunova O.A."/>
            <person name="Landesman E.O."/>
            <person name="Moiseenko K.V."/>
            <person name="Psurtseva N.V."/>
            <person name="Savinova O.S."/>
            <person name="Shakhova N.V."/>
            <person name="Tyazhelova T.V."/>
            <person name="Vasina D.V."/>
        </authorList>
    </citation>
    <scope>NUCLEOTIDE SEQUENCE [LARGE SCALE GENOMIC DNA]</scope>
    <source>
        <strain evidence="1 2">LE-BIN_3174</strain>
    </source>
</reference>
<keyword evidence="2" id="KW-1185">Reference proteome</keyword>
<proteinExistence type="predicted"/>
<dbReference type="Gene3D" id="3.80.10.10">
    <property type="entry name" value="Ribonuclease Inhibitor"/>
    <property type="match status" value="1"/>
</dbReference>
<accession>A0A4R0RVC7</accession>
<dbReference type="EMBL" id="RWJN01000004">
    <property type="protein sequence ID" value="TCD71583.1"/>
    <property type="molecule type" value="Genomic_DNA"/>
</dbReference>
<dbReference type="OrthoDB" id="2798901at2759"/>
<dbReference type="AlphaFoldDB" id="A0A4R0RVC7"/>
<evidence type="ECO:0008006" key="3">
    <source>
        <dbReference type="Google" id="ProtNLM"/>
    </source>
</evidence>
<dbReference type="Proteomes" id="UP000292702">
    <property type="component" value="Unassembled WGS sequence"/>
</dbReference>
<dbReference type="InterPro" id="IPR032675">
    <property type="entry name" value="LRR_dom_sf"/>
</dbReference>
<sequence>MASRLMLGETQAFPAEIFDSIIDDLRHDHRALHSCALACKSFLPRARYHIFHSINLHRHNHARFRSLLRVAPHISAYIRKLRLQRLVLPMSQKFVVASANQVVPILQETIWITDTVSNLPVALTAVKRLEMEAARLDGEFACYLRMNLPNVQDLRLVQCSFNTVETFFGLSAALTSLQSLSLYDVYIKPCTRVQQSPYRPSLIQSSQTCNKKLSESQTGVLAPAKTSRFQSLRFLSRAAGFELAPKALQWLVQSGACHTLARLELPTVREDELSLLQAALCAAGTALRELTLGIAHEVGEKWDGCRLLLDLQACVGLEKLTFRSLKLRYAPTDLTAGIPGSFLPLSWLLLILKSISSEIIRDLNLRFFTAHLRFDETNHPISWSDLGQAVLSLPSLAITHPAVAFQAGLKRSRALLRLRMDFSARDTLMESTLPIVQHGLSALHGDERVAVTYAFQNPYGRSRSPSINLKLKPFDGFESQGTRLQRCS</sequence>
<comment type="caution">
    <text evidence="1">The sequence shown here is derived from an EMBL/GenBank/DDBJ whole genome shotgun (WGS) entry which is preliminary data.</text>
</comment>
<organism evidence="1 2">
    <name type="scientific">Steccherinum ochraceum</name>
    <dbReference type="NCBI Taxonomy" id="92696"/>
    <lineage>
        <taxon>Eukaryota</taxon>
        <taxon>Fungi</taxon>
        <taxon>Dikarya</taxon>
        <taxon>Basidiomycota</taxon>
        <taxon>Agaricomycotina</taxon>
        <taxon>Agaricomycetes</taxon>
        <taxon>Polyporales</taxon>
        <taxon>Steccherinaceae</taxon>
        <taxon>Steccherinum</taxon>
    </lineage>
</organism>
<evidence type="ECO:0000313" key="1">
    <source>
        <dbReference type="EMBL" id="TCD71583.1"/>
    </source>
</evidence>
<name>A0A4R0RVC7_9APHY</name>